<dbReference type="GeneID" id="37286276"/>
<keyword evidence="1" id="KW-0812">Transmembrane</keyword>
<keyword evidence="5" id="KW-1185">Reference proteome</keyword>
<evidence type="ECO:0000313" key="4">
    <source>
        <dbReference type="Proteomes" id="UP000252985"/>
    </source>
</evidence>
<keyword evidence="1" id="KW-1133">Transmembrane helix</keyword>
<proteinExistence type="predicted"/>
<reference evidence="2 5" key="2">
    <citation type="submission" date="2018-07" db="EMBL/GenBank/DDBJ databases">
        <title>Genome sequences of Haloplanus sp. CBA1113.</title>
        <authorList>
            <person name="Kim Y.B."/>
            <person name="Roh S.W."/>
        </authorList>
    </citation>
    <scope>NUCLEOTIDE SEQUENCE [LARGE SCALE GENOMIC DNA]</scope>
    <source>
        <strain evidence="2 5">CBA1113</strain>
    </source>
</reference>
<name>A0A345E122_9EURY</name>
<reference evidence="3 4" key="1">
    <citation type="submission" date="2018-07" db="EMBL/GenBank/DDBJ databases">
        <title>Genome sequences of Haloplanus sp. CBA1112.</title>
        <authorList>
            <person name="Kim Y.B."/>
            <person name="Roh S.W."/>
        </authorList>
    </citation>
    <scope>NUCLEOTIDE SEQUENCE [LARGE SCALE GENOMIC DNA]</scope>
    <source>
        <strain evidence="3 4">CBA1112</strain>
    </source>
</reference>
<dbReference type="AlphaFoldDB" id="A0A345E122"/>
<dbReference type="EMBL" id="CP031148">
    <property type="protein sequence ID" value="AXG09241.1"/>
    <property type="molecule type" value="Genomic_DNA"/>
</dbReference>
<sequence length="59" mass="6424">MPSDARLTSETKVIVACMFLGLTGWYLIQGVTDSAAVEFAVLIGVGVVLPTLLNEWRRN</sequence>
<dbReference type="KEGG" id="haq:DU484_04820"/>
<feature type="transmembrane region" description="Helical" evidence="1">
    <location>
        <begin position="34"/>
        <end position="53"/>
    </location>
</feature>
<organism evidence="2 5">
    <name type="scientific">Haloplanus rubicundus</name>
    <dbReference type="NCBI Taxonomy" id="1547898"/>
    <lineage>
        <taxon>Archaea</taxon>
        <taxon>Methanobacteriati</taxon>
        <taxon>Methanobacteriota</taxon>
        <taxon>Stenosarchaea group</taxon>
        <taxon>Halobacteria</taxon>
        <taxon>Halobacteriales</taxon>
        <taxon>Haloferacaceae</taxon>
        <taxon>Haloplanus</taxon>
    </lineage>
</organism>
<feature type="transmembrane region" description="Helical" evidence="1">
    <location>
        <begin position="12"/>
        <end position="28"/>
    </location>
</feature>
<evidence type="ECO:0000256" key="1">
    <source>
        <dbReference type="SAM" id="Phobius"/>
    </source>
</evidence>
<protein>
    <submittedName>
        <fullName evidence="2">Uncharacterized protein</fullName>
    </submittedName>
</protein>
<dbReference type="InterPro" id="IPR058293">
    <property type="entry name" value="DUF7987"/>
</dbReference>
<evidence type="ECO:0000313" key="5">
    <source>
        <dbReference type="Proteomes" id="UP000253273"/>
    </source>
</evidence>
<dbReference type="OrthoDB" id="300628at2157"/>
<dbReference type="RefSeq" id="WP_114585042.1">
    <property type="nucleotide sequence ID" value="NZ_CP031148.1"/>
</dbReference>
<dbReference type="Proteomes" id="UP000252985">
    <property type="component" value="Chromosome"/>
</dbReference>
<dbReference type="Pfam" id="PF25949">
    <property type="entry name" value="DUF7987"/>
    <property type="match status" value="1"/>
</dbReference>
<dbReference type="Proteomes" id="UP000253273">
    <property type="component" value="Chromosome"/>
</dbReference>
<keyword evidence="1" id="KW-0472">Membrane</keyword>
<accession>A0A345EAL9</accession>
<gene>
    <name evidence="3" type="ORF">DU484_04820</name>
    <name evidence="2" type="ORF">DU500_05260</name>
</gene>
<accession>A0A345E122</accession>
<dbReference type="EMBL" id="CP031150">
    <property type="protein sequence ID" value="AXG05894.1"/>
    <property type="molecule type" value="Genomic_DNA"/>
</dbReference>
<evidence type="ECO:0000313" key="3">
    <source>
        <dbReference type="EMBL" id="AXG09241.1"/>
    </source>
</evidence>
<evidence type="ECO:0000313" key="2">
    <source>
        <dbReference type="EMBL" id="AXG05894.1"/>
    </source>
</evidence>
<dbReference type="KEGG" id="haj:DU500_05260"/>